<keyword evidence="2" id="KW-0732">Signal</keyword>
<evidence type="ECO:0000313" key="3">
    <source>
        <dbReference type="EMBL" id="QCO55724.1"/>
    </source>
</evidence>
<dbReference type="RefSeq" id="WP_137193486.1">
    <property type="nucleotide sequence ID" value="NZ_CP039964.1"/>
</dbReference>
<protein>
    <recommendedName>
        <fullName evidence="5">HEAT repeat domain-containing protein</fullName>
    </recommendedName>
</protein>
<dbReference type="KEGG" id="pseb:EOK75_08195"/>
<gene>
    <name evidence="3" type="ORF">EOK75_08195</name>
</gene>
<feature type="chain" id="PRO_5020714687" description="HEAT repeat domain-containing protein" evidence="2">
    <location>
        <begin position="20"/>
        <end position="743"/>
    </location>
</feature>
<reference evidence="3 4" key="1">
    <citation type="submission" date="2019-05" db="EMBL/GenBank/DDBJ databases">
        <title>Pseudorhodobacter turbinis sp. nov., isolated from the gut of the Korean turban shell.</title>
        <authorList>
            <person name="Jeong Y.-S."/>
            <person name="Kang W.-R."/>
            <person name="Bae J.-W."/>
        </authorList>
    </citation>
    <scope>NUCLEOTIDE SEQUENCE [LARGE SCALE GENOMIC DNA]</scope>
    <source>
        <strain evidence="3 4">S12M18</strain>
    </source>
</reference>
<feature type="signal peptide" evidence="2">
    <location>
        <begin position="1"/>
        <end position="19"/>
    </location>
</feature>
<organism evidence="3 4">
    <name type="scientific">Pseudorhodobacter turbinis</name>
    <dbReference type="NCBI Taxonomy" id="2500533"/>
    <lineage>
        <taxon>Bacteria</taxon>
        <taxon>Pseudomonadati</taxon>
        <taxon>Pseudomonadota</taxon>
        <taxon>Alphaproteobacteria</taxon>
        <taxon>Rhodobacterales</taxon>
        <taxon>Paracoccaceae</taxon>
        <taxon>Pseudorhodobacter</taxon>
    </lineage>
</organism>
<sequence>MKLLISILFVLTSLQTANAQSIVVTSGEHAGFSRLVFSYSKPTDWSLSRSDDGYILNTKGPNPRYDLSDVYRRLTTKRLSKIAVESNSSSLRMTLDCDCFAMPFELEPGILVVDIKDGSAPEGSSFELAADGTKLPSLRNGAEEEPSAPTSMPKDITPPPEAKSFAEAIDHAARSPQPEHTIPTTNSPAQLNKARDELLWQLSKAVAAGMVEANGNLDVADLPDTTTAAKNNISTGGHIGIDPNASIRHLDSMTGIGNPCLADDQLDIESWAGAGNPATDFALNTTGLVGEFDRPAREAITRRVHYLLALGFGAEARQTLSALKVDMPDRKIWETMSYIVDLEIPPGTVFDGMEVCDSLASFWAVLSKPELPSLNQIAIPAILRSFSGLPLNLRRQLGPSLAKRFLAKGDTASARAIRDAILRAPGDETAAVQLMEARIDLANGDTTNAQAILTPLSGSAGPAGFESTIALIQTLVNDGKEINSDLATTAEALLKEAKGGVDENNLRNALALAYASQDRYGLAFETSASPVQEATPIWQILAERGTDRAIINHAILQKSAQIPSVSKTTQQQLARRLLDLNFPDQAIQWLDSSAPNPNEMDTSVLLLRAESEIARSDAITALDYLAGISGEAAELLRVKALAALRAPDAVEQLANAGQQGEAARTARQQGEWPKLISLAQGDIWQEAAALVVDTDPSTNIELGASLQVESEETGPLAQGRATLEESTAARALLEKLISDQPIP</sequence>
<dbReference type="EMBL" id="CP039964">
    <property type="protein sequence ID" value="QCO55724.1"/>
    <property type="molecule type" value="Genomic_DNA"/>
</dbReference>
<feature type="region of interest" description="Disordered" evidence="1">
    <location>
        <begin position="123"/>
        <end position="161"/>
    </location>
</feature>
<evidence type="ECO:0000256" key="1">
    <source>
        <dbReference type="SAM" id="MobiDB-lite"/>
    </source>
</evidence>
<evidence type="ECO:0000256" key="2">
    <source>
        <dbReference type="SAM" id="SignalP"/>
    </source>
</evidence>
<name>A0A4V1E0T2_9RHOB</name>
<accession>A0A4V1E0T2</accession>
<dbReference type="Proteomes" id="UP000298631">
    <property type="component" value="Chromosome"/>
</dbReference>
<evidence type="ECO:0008006" key="5">
    <source>
        <dbReference type="Google" id="ProtNLM"/>
    </source>
</evidence>
<dbReference type="OrthoDB" id="7847197at2"/>
<keyword evidence="4" id="KW-1185">Reference proteome</keyword>
<evidence type="ECO:0000313" key="4">
    <source>
        <dbReference type="Proteomes" id="UP000298631"/>
    </source>
</evidence>
<dbReference type="AlphaFoldDB" id="A0A4V1E0T2"/>
<proteinExistence type="predicted"/>